<organism evidence="2 3">
    <name type="scientific">Aquilegia coerulea</name>
    <name type="common">Rocky mountain columbine</name>
    <dbReference type="NCBI Taxonomy" id="218851"/>
    <lineage>
        <taxon>Eukaryota</taxon>
        <taxon>Viridiplantae</taxon>
        <taxon>Streptophyta</taxon>
        <taxon>Embryophyta</taxon>
        <taxon>Tracheophyta</taxon>
        <taxon>Spermatophyta</taxon>
        <taxon>Magnoliopsida</taxon>
        <taxon>Ranunculales</taxon>
        <taxon>Ranunculaceae</taxon>
        <taxon>Thalictroideae</taxon>
        <taxon>Aquilegia</taxon>
    </lineage>
</organism>
<dbReference type="InterPro" id="IPR002156">
    <property type="entry name" value="RNaseH_domain"/>
</dbReference>
<dbReference type="CDD" id="cd06222">
    <property type="entry name" value="RNase_H_like"/>
    <property type="match status" value="1"/>
</dbReference>
<accession>A0A2G5E5C9</accession>
<dbReference type="GO" id="GO:0003676">
    <property type="term" value="F:nucleic acid binding"/>
    <property type="evidence" value="ECO:0007669"/>
    <property type="project" value="InterPro"/>
</dbReference>
<keyword evidence="3" id="KW-1185">Reference proteome</keyword>
<dbReference type="PANTHER" id="PTHR47723">
    <property type="entry name" value="OS05G0353850 PROTEIN"/>
    <property type="match status" value="1"/>
</dbReference>
<feature type="domain" description="RNase H type-1" evidence="1">
    <location>
        <begin position="1"/>
        <end position="103"/>
    </location>
</feature>
<dbReference type="AlphaFoldDB" id="A0A2G5E5C9"/>
<dbReference type="SUPFAM" id="SSF53098">
    <property type="entry name" value="Ribonuclease H-like"/>
    <property type="match status" value="1"/>
</dbReference>
<dbReference type="InterPro" id="IPR053151">
    <property type="entry name" value="RNase_H-like"/>
</dbReference>
<dbReference type="GO" id="GO:0004523">
    <property type="term" value="F:RNA-DNA hybrid ribonuclease activity"/>
    <property type="evidence" value="ECO:0007669"/>
    <property type="project" value="InterPro"/>
</dbReference>
<proteinExistence type="predicted"/>
<dbReference type="InterPro" id="IPR036397">
    <property type="entry name" value="RNaseH_sf"/>
</dbReference>
<reference evidence="2 3" key="1">
    <citation type="submission" date="2017-09" db="EMBL/GenBank/DDBJ databases">
        <title>WGS assembly of Aquilegia coerulea Goldsmith.</title>
        <authorList>
            <person name="Hodges S."/>
            <person name="Kramer E."/>
            <person name="Nordborg M."/>
            <person name="Tomkins J."/>
            <person name="Borevitz J."/>
            <person name="Derieg N."/>
            <person name="Yan J."/>
            <person name="Mihaltcheva S."/>
            <person name="Hayes R.D."/>
            <person name="Rokhsar D."/>
        </authorList>
    </citation>
    <scope>NUCLEOTIDE SEQUENCE [LARGE SCALE GENOMIC DNA]</scope>
    <source>
        <strain evidence="3">cv. Goldsmith</strain>
    </source>
</reference>
<dbReference type="InterPro" id="IPR012337">
    <property type="entry name" value="RNaseH-like_sf"/>
</dbReference>
<dbReference type="InParanoid" id="A0A2G5E5C9"/>
<dbReference type="PANTHER" id="PTHR47723:SF19">
    <property type="entry name" value="POLYNUCLEOTIDYL TRANSFERASE, RIBONUCLEASE H-LIKE SUPERFAMILY PROTEIN"/>
    <property type="match status" value="1"/>
</dbReference>
<dbReference type="Proteomes" id="UP000230069">
    <property type="component" value="Unassembled WGS sequence"/>
</dbReference>
<evidence type="ECO:0000313" key="3">
    <source>
        <dbReference type="Proteomes" id="UP000230069"/>
    </source>
</evidence>
<name>A0A2G5E5C9_AQUCA</name>
<sequence length="103" mass="11267">MRGMMKINVDGASRGNPDVSGWGVLFRGDIGQVKLSVSGLGVCTSYEAGCSGILESLEIALHRGWTCIMIESDSQATVEAFFKVEVPWYLKARWRQLGVEVLT</sequence>
<dbReference type="InterPro" id="IPR044730">
    <property type="entry name" value="RNase_H-like_dom_plant"/>
</dbReference>
<dbReference type="OrthoDB" id="1752183at2759"/>
<protein>
    <recommendedName>
        <fullName evidence="1">RNase H type-1 domain-containing protein</fullName>
    </recommendedName>
</protein>
<dbReference type="Gene3D" id="3.30.420.10">
    <property type="entry name" value="Ribonuclease H-like superfamily/Ribonuclease H"/>
    <property type="match status" value="1"/>
</dbReference>
<dbReference type="Pfam" id="PF13456">
    <property type="entry name" value="RVT_3"/>
    <property type="match status" value="1"/>
</dbReference>
<evidence type="ECO:0000259" key="1">
    <source>
        <dbReference type="PROSITE" id="PS50879"/>
    </source>
</evidence>
<dbReference type="EMBL" id="KZ305028">
    <property type="protein sequence ID" value="PIA50926.1"/>
    <property type="molecule type" value="Genomic_DNA"/>
</dbReference>
<evidence type="ECO:0000313" key="2">
    <source>
        <dbReference type="EMBL" id="PIA50926.1"/>
    </source>
</evidence>
<gene>
    <name evidence="2" type="ORF">AQUCO_01100027v1</name>
</gene>
<dbReference type="PROSITE" id="PS50879">
    <property type="entry name" value="RNASE_H_1"/>
    <property type="match status" value="1"/>
</dbReference>